<evidence type="ECO:0000256" key="3">
    <source>
        <dbReference type="ARBA" id="ARBA00012483"/>
    </source>
</evidence>
<evidence type="ECO:0000259" key="11">
    <source>
        <dbReference type="PROSITE" id="PS51698"/>
    </source>
</evidence>
<dbReference type="Proteomes" id="UP000243459">
    <property type="component" value="Unassembled WGS sequence"/>
</dbReference>
<dbReference type="PANTHER" id="PTHR45647">
    <property type="entry name" value="OS02G0152300 PROTEIN"/>
    <property type="match status" value="1"/>
</dbReference>
<dbReference type="InterPro" id="IPR001245">
    <property type="entry name" value="Ser-Thr/Tyr_kinase_cat_dom"/>
</dbReference>
<keyword evidence="4" id="KW-0808">Transferase</keyword>
<proteinExistence type="predicted"/>
<dbReference type="UniPathway" id="UPA00143"/>
<dbReference type="SUPFAM" id="SSF56112">
    <property type="entry name" value="Protein kinase-like (PK-like)"/>
    <property type="match status" value="1"/>
</dbReference>
<protein>
    <recommendedName>
        <fullName evidence="3">RING-type E3 ubiquitin transferase</fullName>
        <ecNumber evidence="3">2.3.2.27</ecNumber>
    </recommendedName>
</protein>
<keyword evidence="13" id="KW-1185">Reference proteome</keyword>
<dbReference type="InterPro" id="IPR008266">
    <property type="entry name" value="Tyr_kinase_AS"/>
</dbReference>
<evidence type="ECO:0000313" key="12">
    <source>
        <dbReference type="EMBL" id="ONK55520.1"/>
    </source>
</evidence>
<dbReference type="GO" id="GO:0004672">
    <property type="term" value="F:protein kinase activity"/>
    <property type="evidence" value="ECO:0007669"/>
    <property type="project" value="InterPro"/>
</dbReference>
<dbReference type="PROSITE" id="PS51698">
    <property type="entry name" value="U_BOX"/>
    <property type="match status" value="1"/>
</dbReference>
<dbReference type="AlphaFoldDB" id="A0A1R3L7E9"/>
<evidence type="ECO:0000256" key="4">
    <source>
        <dbReference type="ARBA" id="ARBA00022679"/>
    </source>
</evidence>
<gene>
    <name evidence="12" type="ORF">A4U43_UnF2220</name>
</gene>
<dbReference type="Gene3D" id="1.10.510.10">
    <property type="entry name" value="Transferase(Phosphotransferase) domain 1"/>
    <property type="match status" value="1"/>
</dbReference>
<dbReference type="Pfam" id="PF04564">
    <property type="entry name" value="U-box"/>
    <property type="match status" value="1"/>
</dbReference>
<comment type="pathway">
    <text evidence="2">Protein modification; protein ubiquitination.</text>
</comment>
<dbReference type="OMA" id="VPAQMIT"/>
<evidence type="ECO:0000256" key="7">
    <source>
        <dbReference type="ARBA" id="ARBA00022840"/>
    </source>
</evidence>
<dbReference type="Gene3D" id="3.30.200.20">
    <property type="entry name" value="Phosphorylase Kinase, domain 1"/>
    <property type="match status" value="1"/>
</dbReference>
<keyword evidence="6" id="KW-0833">Ubl conjugation pathway</keyword>
<evidence type="ECO:0000256" key="9">
    <source>
        <dbReference type="SAM" id="Coils"/>
    </source>
</evidence>
<evidence type="ECO:0000259" key="10">
    <source>
        <dbReference type="PROSITE" id="PS50011"/>
    </source>
</evidence>
<dbReference type="InterPro" id="IPR011009">
    <property type="entry name" value="Kinase-like_dom_sf"/>
</dbReference>
<dbReference type="SMART" id="SM00504">
    <property type="entry name" value="Ubox"/>
    <property type="match status" value="1"/>
</dbReference>
<evidence type="ECO:0000313" key="13">
    <source>
        <dbReference type="Proteomes" id="UP000243459"/>
    </source>
</evidence>
<evidence type="ECO:0000256" key="2">
    <source>
        <dbReference type="ARBA" id="ARBA00004906"/>
    </source>
</evidence>
<evidence type="ECO:0000256" key="6">
    <source>
        <dbReference type="ARBA" id="ARBA00022786"/>
    </source>
</evidence>
<dbReference type="InterPro" id="IPR017441">
    <property type="entry name" value="Protein_kinase_ATP_BS"/>
</dbReference>
<dbReference type="PROSITE" id="PS00109">
    <property type="entry name" value="PROTEIN_KINASE_TYR"/>
    <property type="match status" value="1"/>
</dbReference>
<keyword evidence="5 8" id="KW-0547">Nucleotide-binding</keyword>
<organism evidence="12 13">
    <name type="scientific">Asparagus officinalis</name>
    <name type="common">Garden asparagus</name>
    <dbReference type="NCBI Taxonomy" id="4686"/>
    <lineage>
        <taxon>Eukaryota</taxon>
        <taxon>Viridiplantae</taxon>
        <taxon>Streptophyta</taxon>
        <taxon>Embryophyta</taxon>
        <taxon>Tracheophyta</taxon>
        <taxon>Spermatophyta</taxon>
        <taxon>Magnoliopsida</taxon>
        <taxon>Liliopsida</taxon>
        <taxon>Asparagales</taxon>
        <taxon>Asparagaceae</taxon>
        <taxon>Asparagoideae</taxon>
        <taxon>Asparagus</taxon>
    </lineage>
</organism>
<dbReference type="GO" id="GO:0061630">
    <property type="term" value="F:ubiquitin protein ligase activity"/>
    <property type="evidence" value="ECO:0007669"/>
    <property type="project" value="UniProtKB-EC"/>
</dbReference>
<keyword evidence="9" id="KW-0175">Coiled coil</keyword>
<dbReference type="InterPro" id="IPR000719">
    <property type="entry name" value="Prot_kinase_dom"/>
</dbReference>
<feature type="binding site" evidence="8">
    <location>
        <position position="400"/>
    </location>
    <ligand>
        <name>ATP</name>
        <dbReference type="ChEBI" id="CHEBI:30616"/>
    </ligand>
</feature>
<dbReference type="GO" id="GO:0016567">
    <property type="term" value="P:protein ubiquitination"/>
    <property type="evidence" value="ECO:0007669"/>
    <property type="project" value="UniProtKB-UniPathway"/>
</dbReference>
<dbReference type="GO" id="GO:0005524">
    <property type="term" value="F:ATP binding"/>
    <property type="evidence" value="ECO:0007669"/>
    <property type="project" value="UniProtKB-UniRule"/>
</dbReference>
<dbReference type="PANTHER" id="PTHR45647:SF100">
    <property type="entry name" value="U-BOX DOMAIN-CONTAINING PROTEIN 33"/>
    <property type="match status" value="1"/>
</dbReference>
<evidence type="ECO:0000256" key="5">
    <source>
        <dbReference type="ARBA" id="ARBA00022741"/>
    </source>
</evidence>
<reference evidence="13" key="1">
    <citation type="journal article" date="2017" name="Nat. Commun.">
        <title>The asparagus genome sheds light on the origin and evolution of a young Y chromosome.</title>
        <authorList>
            <person name="Harkess A."/>
            <person name="Zhou J."/>
            <person name="Xu C."/>
            <person name="Bowers J.E."/>
            <person name="Van der Hulst R."/>
            <person name="Ayyampalayam S."/>
            <person name="Mercati F."/>
            <person name="Riccardi P."/>
            <person name="McKain M.R."/>
            <person name="Kakrana A."/>
            <person name="Tang H."/>
            <person name="Ray J."/>
            <person name="Groenendijk J."/>
            <person name="Arikit S."/>
            <person name="Mathioni S.M."/>
            <person name="Nakano M."/>
            <person name="Shan H."/>
            <person name="Telgmann-Rauber A."/>
            <person name="Kanno A."/>
            <person name="Yue Z."/>
            <person name="Chen H."/>
            <person name="Li W."/>
            <person name="Chen Y."/>
            <person name="Xu X."/>
            <person name="Zhang Y."/>
            <person name="Luo S."/>
            <person name="Chen H."/>
            <person name="Gao J."/>
            <person name="Mao Z."/>
            <person name="Pires J.C."/>
            <person name="Luo M."/>
            <person name="Kudrna D."/>
            <person name="Wing R.A."/>
            <person name="Meyers B.C."/>
            <person name="Yi K."/>
            <person name="Kong H."/>
            <person name="Lavrijsen P."/>
            <person name="Sunseri F."/>
            <person name="Falavigna A."/>
            <person name="Ye Y."/>
            <person name="Leebens-Mack J.H."/>
            <person name="Chen G."/>
        </authorList>
    </citation>
    <scope>NUCLEOTIDE SEQUENCE [LARGE SCALE GENOMIC DNA]</scope>
    <source>
        <strain evidence="13">cv. DH0086</strain>
    </source>
</reference>
<dbReference type="PROSITE" id="PS00107">
    <property type="entry name" value="PROTEIN_KINASE_ATP"/>
    <property type="match status" value="1"/>
</dbReference>
<dbReference type="InterPro" id="IPR051348">
    <property type="entry name" value="U-box_ubiquitin_ligases"/>
</dbReference>
<dbReference type="InterPro" id="IPR003613">
    <property type="entry name" value="Ubox_domain"/>
</dbReference>
<dbReference type="EC" id="2.3.2.27" evidence="3"/>
<feature type="coiled-coil region" evidence="9">
    <location>
        <begin position="226"/>
        <end position="351"/>
    </location>
</feature>
<evidence type="ECO:0000256" key="1">
    <source>
        <dbReference type="ARBA" id="ARBA00000900"/>
    </source>
</evidence>
<dbReference type="PROSITE" id="PS50011">
    <property type="entry name" value="PROTEIN_KINASE_DOM"/>
    <property type="match status" value="1"/>
</dbReference>
<feature type="domain" description="Protein kinase" evidence="10">
    <location>
        <begin position="373"/>
        <end position="626"/>
    </location>
</feature>
<sequence>MVGSKFPANEVNHQVVKEYRQHEWEKTHKLLDDYTTVCSELKVQAEKLVIEAEDAAKGLIELITLHGIVKLVMGAAADKQFSRRMKVPKSKTAITVRKQADPSCNIWFVCKGTLICTREALLGMSERTPPPTTTMNSLSSQSELLISRSMPLGHSESMRSDADLVHEHYLSRHRSKSNSFDSYGGEFIATLCHPFSVIDEMNNLSLLSIDEMNNSNHQIYKESLKRQKAERDVIEALRRAKTYEDLYAKEVNRRKEIEEELATEKLLVEMFKNQNSEILEQLQKTSKQKLELELRIADYDNIFKDLKEKLLEAQHLLSVLQGDCEKLHLQRDAALKELEKLRRNKEAVTTRRKGSINFTEFSFEEINRATCSFSNSLKIGEGGYGSVYIGFLRHTTVAIKVLDRKSMKGQLEFHQEVEVLSRIRHPNLVTLIGVCSQARALIYEFLPNGSLEDRLVCKNNTPPLTWQVRTRVASEICSSLIFLHSHKPQPVVHGDLSPKNILLDSNLVSKLGDFGICHRTDPKGTFVYMDPEFLSTGELTPSSDVYSFGVIVLRLLTGKPASEIVKKVKEALEKGVLDGIIDPTAGDWPFVQAKQLAHLGLRCCEVNRKNRPDLIGDVWRVLEPMMKITSLPVSLNLCGSVVEGNVPAPNYFICPIFQEIMRDPHIAADGFTYEAEALKGWIESGHKTSPMTNLTLSNCELIPNHALRSAIQEWLQLHPQL</sequence>
<dbReference type="CDD" id="cd01989">
    <property type="entry name" value="USP_STK_Ubox_N"/>
    <property type="match status" value="1"/>
</dbReference>
<dbReference type="SUPFAM" id="SSF57850">
    <property type="entry name" value="RING/U-box"/>
    <property type="match status" value="1"/>
</dbReference>
<name>A0A1R3L7E9_ASPOF</name>
<keyword evidence="7 8" id="KW-0067">ATP-binding</keyword>
<evidence type="ECO:0000256" key="8">
    <source>
        <dbReference type="PROSITE-ProRule" id="PRU10141"/>
    </source>
</evidence>
<comment type="catalytic activity">
    <reaction evidence="1">
        <text>S-ubiquitinyl-[E2 ubiquitin-conjugating enzyme]-L-cysteine + [acceptor protein]-L-lysine = [E2 ubiquitin-conjugating enzyme]-L-cysteine + N(6)-ubiquitinyl-[acceptor protein]-L-lysine.</text>
        <dbReference type="EC" id="2.3.2.27"/>
    </reaction>
</comment>
<dbReference type="Pfam" id="PF07714">
    <property type="entry name" value="PK_Tyr_Ser-Thr"/>
    <property type="match status" value="1"/>
</dbReference>
<dbReference type="CDD" id="cd16655">
    <property type="entry name" value="RING-Ubox_WDSUB1-like"/>
    <property type="match status" value="1"/>
</dbReference>
<dbReference type="EMBL" id="KV863405">
    <property type="protein sequence ID" value="ONK55520.1"/>
    <property type="molecule type" value="Genomic_DNA"/>
</dbReference>
<dbReference type="FunFam" id="3.30.200.20:FF:000162">
    <property type="entry name" value="Adenine nucleotide alpha hydrolase-like domain kinase"/>
    <property type="match status" value="1"/>
</dbReference>
<dbReference type="InterPro" id="IPR013083">
    <property type="entry name" value="Znf_RING/FYVE/PHD"/>
</dbReference>
<feature type="domain" description="U-box" evidence="11">
    <location>
        <begin position="647"/>
        <end position="721"/>
    </location>
</feature>
<dbReference type="Gene3D" id="3.30.40.10">
    <property type="entry name" value="Zinc/RING finger domain, C3HC4 (zinc finger)"/>
    <property type="match status" value="1"/>
</dbReference>
<dbReference type="Gramene" id="ONK55520">
    <property type="protein sequence ID" value="ONK55520"/>
    <property type="gene ID" value="A4U43_UnF2220"/>
</dbReference>
<accession>A0A1R3L7E9</accession>